<dbReference type="AlphaFoldDB" id="A0AAV2PT53"/>
<dbReference type="EMBL" id="CAXKWB010001261">
    <property type="protein sequence ID" value="CAL4063776.1"/>
    <property type="molecule type" value="Genomic_DNA"/>
</dbReference>
<evidence type="ECO:0000313" key="2">
    <source>
        <dbReference type="Proteomes" id="UP001497623"/>
    </source>
</evidence>
<accession>A0AAV2PT53</accession>
<proteinExistence type="predicted"/>
<name>A0AAV2PT53_MEGNR</name>
<keyword evidence="2" id="KW-1185">Reference proteome</keyword>
<protein>
    <submittedName>
        <fullName evidence="1">Uncharacterized protein</fullName>
    </submittedName>
</protein>
<gene>
    <name evidence="1" type="ORF">MNOR_LOCUS3631</name>
</gene>
<sequence length="128" mass="15054">MRMLKNIDKLQQIAPLNILTFVHILRCLYQVVISYFGMSLDPEYETYIKKFKDVYMDLGISITPKVHILTENVLDFSKEYGNSLSWYSEQALESSHHDFLRNCWEKQSYKRLLGRPDYAQNLKAAVIA</sequence>
<comment type="caution">
    <text evidence="1">The sequence shown here is derived from an EMBL/GenBank/DDBJ whole genome shotgun (WGS) entry which is preliminary data.</text>
</comment>
<reference evidence="1 2" key="1">
    <citation type="submission" date="2024-05" db="EMBL/GenBank/DDBJ databases">
        <authorList>
            <person name="Wallberg A."/>
        </authorList>
    </citation>
    <scope>NUCLEOTIDE SEQUENCE [LARGE SCALE GENOMIC DNA]</scope>
</reference>
<dbReference type="Proteomes" id="UP001497623">
    <property type="component" value="Unassembled WGS sequence"/>
</dbReference>
<evidence type="ECO:0000313" key="1">
    <source>
        <dbReference type="EMBL" id="CAL4063776.1"/>
    </source>
</evidence>
<organism evidence="1 2">
    <name type="scientific">Meganyctiphanes norvegica</name>
    <name type="common">Northern krill</name>
    <name type="synonym">Thysanopoda norvegica</name>
    <dbReference type="NCBI Taxonomy" id="48144"/>
    <lineage>
        <taxon>Eukaryota</taxon>
        <taxon>Metazoa</taxon>
        <taxon>Ecdysozoa</taxon>
        <taxon>Arthropoda</taxon>
        <taxon>Crustacea</taxon>
        <taxon>Multicrustacea</taxon>
        <taxon>Malacostraca</taxon>
        <taxon>Eumalacostraca</taxon>
        <taxon>Eucarida</taxon>
        <taxon>Euphausiacea</taxon>
        <taxon>Euphausiidae</taxon>
        <taxon>Meganyctiphanes</taxon>
    </lineage>
</organism>